<reference evidence="2 3" key="1">
    <citation type="submission" date="2021-01" db="EMBL/GenBank/DDBJ databases">
        <title>Cercospora kikuchii MAFF 305040 whole genome shotgun sequence.</title>
        <authorList>
            <person name="Kashiwa T."/>
            <person name="Suzuki T."/>
        </authorList>
    </citation>
    <scope>NUCLEOTIDE SEQUENCE [LARGE SCALE GENOMIC DNA]</scope>
    <source>
        <strain evidence="2 3">MAFF 305040</strain>
    </source>
</reference>
<dbReference type="EMBL" id="BOLY01000008">
    <property type="protein sequence ID" value="GIZ48918.1"/>
    <property type="molecule type" value="Genomic_DNA"/>
</dbReference>
<dbReference type="OrthoDB" id="10547806at2759"/>
<dbReference type="GeneID" id="68297536"/>
<comment type="caution">
    <text evidence="2">The sequence shown here is derived from an EMBL/GenBank/DDBJ whole genome shotgun (WGS) entry which is preliminary data.</text>
</comment>
<dbReference type="RefSeq" id="XP_044663405.1">
    <property type="nucleotide sequence ID" value="XM_044807470.1"/>
</dbReference>
<proteinExistence type="predicted"/>
<sequence>MQFKFINPVKGLGNPRKPEPNDFFGRKYLPDFGLQRREAVMPLPGPRMDPRPIIPDIWGTSRFWNDPQFNSPEEKRAALVSPFPGLGEGRQPFNPFPGHGGHTGPILLNGKEKREAIVYHPGFLDLRGSTPWNGLQLAGGPEKRNRNSWAQPYPPTLIGGIGRIPNHGPILLAGNDKRDAFAQGFVSPPVLPPVTKGPRRPSSEKRQEDMEIAVAAEKKREVLFPGYRERVPVPKHGVMLMDCGRYIGHC</sequence>
<evidence type="ECO:0000256" key="1">
    <source>
        <dbReference type="SAM" id="MobiDB-lite"/>
    </source>
</evidence>
<evidence type="ECO:0000313" key="3">
    <source>
        <dbReference type="Proteomes" id="UP000825890"/>
    </source>
</evidence>
<accession>A0A9P3FIK3</accession>
<organism evidence="2 3">
    <name type="scientific">Cercospora kikuchii</name>
    <dbReference type="NCBI Taxonomy" id="84275"/>
    <lineage>
        <taxon>Eukaryota</taxon>
        <taxon>Fungi</taxon>
        <taxon>Dikarya</taxon>
        <taxon>Ascomycota</taxon>
        <taxon>Pezizomycotina</taxon>
        <taxon>Dothideomycetes</taxon>
        <taxon>Dothideomycetidae</taxon>
        <taxon>Mycosphaerellales</taxon>
        <taxon>Mycosphaerellaceae</taxon>
        <taxon>Cercospora</taxon>
    </lineage>
</organism>
<gene>
    <name evidence="2" type="ORF">CKM354_001196100</name>
</gene>
<feature type="region of interest" description="Disordered" evidence="1">
    <location>
        <begin position="185"/>
        <end position="208"/>
    </location>
</feature>
<keyword evidence="3" id="KW-1185">Reference proteome</keyword>
<dbReference type="Proteomes" id="UP000825890">
    <property type="component" value="Unassembled WGS sequence"/>
</dbReference>
<evidence type="ECO:0000313" key="2">
    <source>
        <dbReference type="EMBL" id="GIZ48918.1"/>
    </source>
</evidence>
<dbReference type="AlphaFoldDB" id="A0A9P3FIK3"/>
<protein>
    <submittedName>
        <fullName evidence="2">Uncharacterized protein</fullName>
    </submittedName>
</protein>
<name>A0A9P3FIK3_9PEZI</name>